<sequence>MKLPETLRYAELVPVAWQNGGGVTREVARQKGAGESPDWRVSVAELDREGPFSIITGVRRHFTVIGEHPVTLVLPDQRAVLASRESFIFEGEAAVNCLLPEGPSQALNIMYNPANWQASVRWLTPGEPLKQAPNAETLILAVGGQAWRVGEPSLPLGSGDVWHWPRLNADDELATGSSNTMTFETLPATRLIRVDLSPRG</sequence>
<evidence type="ECO:0000313" key="1">
    <source>
        <dbReference type="EMBL" id="RUR43455.1"/>
    </source>
</evidence>
<dbReference type="PANTHER" id="PTHR37943:SF1">
    <property type="entry name" value="PROTEIN VES"/>
    <property type="match status" value="1"/>
</dbReference>
<dbReference type="InterPro" id="IPR010282">
    <property type="entry name" value="Uncharacterised_HutD/Ves"/>
</dbReference>
<dbReference type="Proteomes" id="UP000286912">
    <property type="component" value="Unassembled WGS sequence"/>
</dbReference>
<accession>A0A3S0WHM2</accession>
<organism evidence="1 2">
    <name type="scientific">Vreelandella populi</name>
    <dbReference type="NCBI Taxonomy" id="2498858"/>
    <lineage>
        <taxon>Bacteria</taxon>
        <taxon>Pseudomonadati</taxon>
        <taxon>Pseudomonadota</taxon>
        <taxon>Gammaproteobacteria</taxon>
        <taxon>Oceanospirillales</taxon>
        <taxon>Halomonadaceae</taxon>
        <taxon>Vreelandella</taxon>
    </lineage>
</organism>
<keyword evidence="2" id="KW-1185">Reference proteome</keyword>
<dbReference type="SUPFAM" id="SSF51182">
    <property type="entry name" value="RmlC-like cupins"/>
    <property type="match status" value="1"/>
</dbReference>
<evidence type="ECO:0008006" key="3">
    <source>
        <dbReference type="Google" id="ProtNLM"/>
    </source>
</evidence>
<dbReference type="RefSeq" id="WP_126982038.1">
    <property type="nucleotide sequence ID" value="NZ_RZHD01000010.1"/>
</dbReference>
<dbReference type="Gene3D" id="2.60.120.10">
    <property type="entry name" value="Jelly Rolls"/>
    <property type="match status" value="1"/>
</dbReference>
<protein>
    <recommendedName>
        <fullName evidence="3">HutD family protein</fullName>
    </recommendedName>
</protein>
<gene>
    <name evidence="1" type="ORF">ELY37_17305</name>
</gene>
<dbReference type="InterPro" id="IPR011051">
    <property type="entry name" value="RmlC_Cupin_sf"/>
</dbReference>
<dbReference type="AlphaFoldDB" id="A0A3S0WHM2"/>
<name>A0A3S0WHM2_9GAMM</name>
<dbReference type="OrthoDB" id="9800082at2"/>
<evidence type="ECO:0000313" key="2">
    <source>
        <dbReference type="Proteomes" id="UP000286912"/>
    </source>
</evidence>
<comment type="caution">
    <text evidence="1">The sequence shown here is derived from an EMBL/GenBank/DDBJ whole genome shotgun (WGS) entry which is preliminary data.</text>
</comment>
<proteinExistence type="predicted"/>
<dbReference type="Pfam" id="PF05962">
    <property type="entry name" value="HutD"/>
    <property type="match status" value="1"/>
</dbReference>
<dbReference type="InterPro" id="IPR014710">
    <property type="entry name" value="RmlC-like_jellyroll"/>
</dbReference>
<dbReference type="EMBL" id="RZHD01000010">
    <property type="protein sequence ID" value="RUR43455.1"/>
    <property type="molecule type" value="Genomic_DNA"/>
</dbReference>
<reference evidence="1 2" key="1">
    <citation type="submission" date="2018-12" db="EMBL/GenBank/DDBJ databases">
        <title>three novel Halomonas strain isolated from plants.</title>
        <authorList>
            <person name="Sun C."/>
        </authorList>
    </citation>
    <scope>NUCLEOTIDE SEQUENCE [LARGE SCALE GENOMIC DNA]</scope>
    <source>
        <strain evidence="1 2">RC</strain>
    </source>
</reference>
<dbReference type="PANTHER" id="PTHR37943">
    <property type="entry name" value="PROTEIN VES"/>
    <property type="match status" value="1"/>
</dbReference>